<dbReference type="InterPro" id="IPR036236">
    <property type="entry name" value="Znf_C2H2_sf"/>
</dbReference>
<comment type="caution">
    <text evidence="4">The sequence shown here is derived from an EMBL/GenBank/DDBJ whole genome shotgun (WGS) entry which is preliminary data.</text>
</comment>
<evidence type="ECO:0000313" key="4">
    <source>
        <dbReference type="EMBL" id="KAA0194170.1"/>
    </source>
</evidence>
<proteinExistence type="predicted"/>
<keyword evidence="1" id="KW-0862">Zinc</keyword>
<feature type="region of interest" description="Disordered" evidence="2">
    <location>
        <begin position="283"/>
        <end position="320"/>
    </location>
</feature>
<evidence type="ECO:0000256" key="2">
    <source>
        <dbReference type="SAM" id="MobiDB-lite"/>
    </source>
</evidence>
<dbReference type="OrthoDB" id="5576026at2759"/>
<dbReference type="InterPro" id="IPR013087">
    <property type="entry name" value="Znf_C2H2_type"/>
</dbReference>
<feature type="region of interest" description="Disordered" evidence="2">
    <location>
        <begin position="470"/>
        <end position="516"/>
    </location>
</feature>
<dbReference type="AlphaFoldDB" id="A0A8E0RUJ6"/>
<name>A0A8E0RUJ6_9TREM</name>
<keyword evidence="5" id="KW-1185">Reference proteome</keyword>
<evidence type="ECO:0000259" key="3">
    <source>
        <dbReference type="PROSITE" id="PS50157"/>
    </source>
</evidence>
<dbReference type="PROSITE" id="PS50157">
    <property type="entry name" value="ZINC_FINGER_C2H2_2"/>
    <property type="match status" value="2"/>
</dbReference>
<dbReference type="PROSITE" id="PS00028">
    <property type="entry name" value="ZINC_FINGER_C2H2_1"/>
    <property type="match status" value="1"/>
</dbReference>
<dbReference type="SUPFAM" id="SSF57667">
    <property type="entry name" value="beta-beta-alpha zinc fingers"/>
    <property type="match status" value="1"/>
</dbReference>
<feature type="domain" description="C2H2-type" evidence="3">
    <location>
        <begin position="535"/>
        <end position="562"/>
    </location>
</feature>
<sequence length="585" mass="65232">MKNNIARSGSSNNNSSSSVISDYSITKESFICNECGTDFLNRDTLAMHVMENVRDGKCHNGIGTFVEESSAGPFADVRDGGNKSRSTYDQNACVTPDSVFVDRIAKKTRDALRSSNSCFSPPLTGCAQNLLKTIINPLTLPAWFRIQQESSQLESTGTTPVKFSPWCSDACPYTGEMLIPSHRPGKICSESPNQPDSIRRRLFDRRDLHANFCELRKRRVEKWKEAVSHDRPVVNWLAYKTLTMLNDGQSHSKMRDAVGQMLSVIDYSKLGRDPPRIPVHLGESCSVTSSNNKPEAPNSDHTRLGGMRLPTPTRKSKCSAMSCSRAADSVADLKVPEYSEPTKVENSTACDTTDAVLCEAHVFSHVRSRSTPPELGSQSKEFNSATRFRKQDWAKNRHRKIHSEMKQDSGRSSSVGMKRKTWTGAPLFLHTRPLPRKPRMGRPLLGKRIIQRTKRLRRTVQAFQKFSFRTHSPNSCADSTSCRTSVSSSNCPASPLTSTDKRIRSDHSGNVGNNSEYNSSISGSDLAFKGGVEPFYCSHCQIGFKQKTLFSLHMGLHCVDQPWKCNMCGQYCSGVYEFTAHTLHF</sequence>
<accession>A0A8E0RUJ6</accession>
<evidence type="ECO:0000313" key="5">
    <source>
        <dbReference type="Proteomes" id="UP000728185"/>
    </source>
</evidence>
<feature type="region of interest" description="Disordered" evidence="2">
    <location>
        <begin position="391"/>
        <end position="417"/>
    </location>
</feature>
<feature type="domain" description="C2H2-type" evidence="3">
    <location>
        <begin position="30"/>
        <end position="64"/>
    </location>
</feature>
<dbReference type="EMBL" id="LUCM01004567">
    <property type="protein sequence ID" value="KAA0194170.1"/>
    <property type="molecule type" value="Genomic_DNA"/>
</dbReference>
<dbReference type="Gene3D" id="3.30.160.60">
    <property type="entry name" value="Classic Zinc Finger"/>
    <property type="match status" value="1"/>
</dbReference>
<keyword evidence="1" id="KW-0479">Metal-binding</keyword>
<dbReference type="SMART" id="SM00355">
    <property type="entry name" value="ZnF_C2H2"/>
    <property type="match status" value="3"/>
</dbReference>
<reference evidence="4" key="1">
    <citation type="submission" date="2019-05" db="EMBL/GenBank/DDBJ databases">
        <title>Annotation for the trematode Fasciolopsis buski.</title>
        <authorList>
            <person name="Choi Y.-J."/>
        </authorList>
    </citation>
    <scope>NUCLEOTIDE SEQUENCE</scope>
    <source>
        <strain evidence="4">HT</strain>
        <tissue evidence="4">Whole worm</tissue>
    </source>
</reference>
<gene>
    <name evidence="4" type="ORF">FBUS_01641</name>
</gene>
<organism evidence="4 5">
    <name type="scientific">Fasciolopsis buskii</name>
    <dbReference type="NCBI Taxonomy" id="27845"/>
    <lineage>
        <taxon>Eukaryota</taxon>
        <taxon>Metazoa</taxon>
        <taxon>Spiralia</taxon>
        <taxon>Lophotrochozoa</taxon>
        <taxon>Platyhelminthes</taxon>
        <taxon>Trematoda</taxon>
        <taxon>Digenea</taxon>
        <taxon>Plagiorchiida</taxon>
        <taxon>Echinostomata</taxon>
        <taxon>Echinostomatoidea</taxon>
        <taxon>Fasciolidae</taxon>
        <taxon>Fasciolopsis</taxon>
    </lineage>
</organism>
<feature type="compositionally biased region" description="Low complexity" evidence="2">
    <location>
        <begin position="479"/>
        <end position="489"/>
    </location>
</feature>
<dbReference type="Proteomes" id="UP000728185">
    <property type="component" value="Unassembled WGS sequence"/>
</dbReference>
<keyword evidence="1" id="KW-0863">Zinc-finger</keyword>
<dbReference type="GO" id="GO:0008270">
    <property type="term" value="F:zinc ion binding"/>
    <property type="evidence" value="ECO:0007669"/>
    <property type="project" value="UniProtKB-KW"/>
</dbReference>
<protein>
    <submittedName>
        <fullName evidence="4">Zinc finger C2H2 type</fullName>
    </submittedName>
</protein>
<evidence type="ECO:0000256" key="1">
    <source>
        <dbReference type="PROSITE-ProRule" id="PRU00042"/>
    </source>
</evidence>